<keyword evidence="2" id="KW-1185">Reference proteome</keyword>
<evidence type="ECO:0000313" key="1">
    <source>
        <dbReference type="EMBL" id="CAO95083.1"/>
    </source>
</evidence>
<organism evidence="1 2">
    <name type="scientific">Erwinia tasmaniensis (strain DSM 17950 / CFBP 7177 / CIP 109463 / NCPPB 4357 / Et1/99)</name>
    <dbReference type="NCBI Taxonomy" id="465817"/>
    <lineage>
        <taxon>Bacteria</taxon>
        <taxon>Pseudomonadati</taxon>
        <taxon>Pseudomonadota</taxon>
        <taxon>Gammaproteobacteria</taxon>
        <taxon>Enterobacterales</taxon>
        <taxon>Erwiniaceae</taxon>
        <taxon>Erwinia</taxon>
    </lineage>
</organism>
<proteinExistence type="predicted"/>
<dbReference type="KEGG" id="eta:ETA_00370"/>
<dbReference type="Proteomes" id="UP000001726">
    <property type="component" value="Chromosome"/>
</dbReference>
<protein>
    <submittedName>
        <fullName evidence="1">Uncharacterized protein</fullName>
    </submittedName>
</protein>
<dbReference type="HOGENOM" id="CLU_033892_0_0_6"/>
<dbReference type="AlphaFoldDB" id="B2VFB0"/>
<reference evidence="1 2" key="1">
    <citation type="journal article" date="2008" name="Environ. Microbiol.">
        <title>The genome of Erwinia tasmaniensis strain Et1/99, a non-pathogenic bacterium in the genus Erwinia.</title>
        <authorList>
            <person name="Kube M."/>
            <person name="Migdoll A.M."/>
            <person name="Mueller I."/>
            <person name="Kuhl H."/>
            <person name="Beck A."/>
            <person name="Reinhardt R."/>
            <person name="Geider K."/>
        </authorList>
    </citation>
    <scope>NUCLEOTIDE SEQUENCE [LARGE SCALE GENOMIC DNA]</scope>
    <source>
        <strain evidence="2">DSM 17950 / CFBP 7177 / CIP 109463 / NCPPB 4357 / Et1/99</strain>
    </source>
</reference>
<dbReference type="EMBL" id="CU468135">
    <property type="protein sequence ID" value="CAO95083.1"/>
    <property type="molecule type" value="Genomic_DNA"/>
</dbReference>
<name>B2VFB0_ERWT9</name>
<dbReference type="eggNOG" id="COG2982">
    <property type="taxonomic scope" value="Bacteria"/>
</dbReference>
<sequence length="574" mass="63315">MHNRPLPERIGMDTMKFLGKVLLTLLLLLLLVALMLYLLLQTQWGAGWASRQISENSDFNLSFSKMEHDFSRPSVLILNNVSFSRNGQPASLVAQHVELGLGLIQFSHPRRFASIRLDRGTLDITPHRLPLPFQADRLQLSQMALAHNQGKWRLQAQRVDGGIMPWKPEAEDMLGKDARFQLSAGSLTLDDIPATNVLIQGSLKDSQLIVSNLGADIAQGSVTASARRNAQGSWQVTSLRLNSLRLQSDKTFSDFLRPLSSLPPLHIERMDITDARLEGKEWAVTDLDLVLKNLTLRDGDWQSENGTLALNANSFVNGSMQLDDPIARMTFSAQGIALNSFSTRWVNGLVRTQGNWTRSDKKLTLDELVVAGLEYTLPLNWRDRWMQALPSWLDSVQVSKLSASHNLLIDISPDFPFQMTALDGNGKNLLMAREGRWGIWSGELNVNAAEATFNRVDLRHPSLALTAGDSSIRVTEMSAFSADGMLEGQATLGQQPQRALSLDLRGRQVAPNLLHDWGWPQVPLTGTANMQLNIQASLQAGQALKPSVNGTLTVTTDGKSVKQTMKAGQVAGAQ</sequence>
<accession>B2VFB0</accession>
<gene>
    <name evidence="1" type="primary">yicH</name>
    <name evidence="1" type="ordered locus">ETA_00370</name>
</gene>
<dbReference type="STRING" id="465817.ETA_00370"/>
<evidence type="ECO:0000313" key="2">
    <source>
        <dbReference type="Proteomes" id="UP000001726"/>
    </source>
</evidence>